<dbReference type="PROSITE" id="PS51482">
    <property type="entry name" value="DEGV"/>
    <property type="match status" value="1"/>
</dbReference>
<dbReference type="Gene3D" id="3.40.50.10170">
    <property type="match status" value="1"/>
</dbReference>
<reference evidence="3" key="1">
    <citation type="submission" date="2016-11" db="EMBL/GenBank/DDBJ databases">
        <authorList>
            <person name="Varghese N."/>
            <person name="Submissions S."/>
        </authorList>
    </citation>
    <scope>NUCLEOTIDE SEQUENCE [LARGE SCALE GENOMIC DNA]</scope>
    <source>
        <strain evidence="3">DSM 15518</strain>
    </source>
</reference>
<dbReference type="EMBL" id="FRAE01000010">
    <property type="protein sequence ID" value="SHJ68568.1"/>
    <property type="molecule type" value="Genomic_DNA"/>
</dbReference>
<organism evidence="2 3">
    <name type="scientific">Tepidibacter formicigenes DSM 15518</name>
    <dbReference type="NCBI Taxonomy" id="1123349"/>
    <lineage>
        <taxon>Bacteria</taxon>
        <taxon>Bacillati</taxon>
        <taxon>Bacillota</taxon>
        <taxon>Clostridia</taxon>
        <taxon>Peptostreptococcales</taxon>
        <taxon>Peptostreptococcaceae</taxon>
        <taxon>Tepidibacter</taxon>
    </lineage>
</organism>
<keyword evidence="1" id="KW-0446">Lipid-binding</keyword>
<dbReference type="Proteomes" id="UP000242497">
    <property type="component" value="Unassembled WGS sequence"/>
</dbReference>
<proteinExistence type="predicted"/>
<dbReference type="Pfam" id="PF02645">
    <property type="entry name" value="DegV"/>
    <property type="match status" value="1"/>
</dbReference>
<dbReference type="PANTHER" id="PTHR33434:SF2">
    <property type="entry name" value="FATTY ACID-BINDING PROTEIN TM_1468"/>
    <property type="match status" value="1"/>
</dbReference>
<dbReference type="OrthoDB" id="2138472at2"/>
<sequence>MNNIKLITDSSCDLPEHIIKEYNISIIPLNILFRNESYLDGVDISKKEFYKKIKNYDKLPKTSSPSPLSFFKEYDCEEENVLVISLSSGLSSTYNNALIGKNMYLEEYKGKRIEVLDSKTGSMGLGLCVLKAAKLIKEGKNIDYIIRKIKEDIENSFTYVVLDTVENAVKAGRISSFKEKIVQILNLKIIVKVEDGLVKVFDRARGDKKSLNKLIDYIESAGVNTSERILAICHANALNKALKLQDLVNKKYEFKEIIISEIGASIGSYSSEGAILISF</sequence>
<dbReference type="STRING" id="1123349.SAMN02744037_00604"/>
<dbReference type="AlphaFoldDB" id="A0A1M6LBL8"/>
<dbReference type="Gene3D" id="3.30.1180.10">
    <property type="match status" value="1"/>
</dbReference>
<evidence type="ECO:0000256" key="1">
    <source>
        <dbReference type="ARBA" id="ARBA00023121"/>
    </source>
</evidence>
<accession>A0A1M6LBL8</accession>
<evidence type="ECO:0000313" key="3">
    <source>
        <dbReference type="Proteomes" id="UP000242497"/>
    </source>
</evidence>
<dbReference type="SUPFAM" id="SSF82549">
    <property type="entry name" value="DAK1/DegV-like"/>
    <property type="match status" value="1"/>
</dbReference>
<protein>
    <submittedName>
        <fullName evidence="2">EDD domain protein, DegV family</fullName>
    </submittedName>
</protein>
<dbReference type="InterPro" id="IPR003797">
    <property type="entry name" value="DegV"/>
</dbReference>
<dbReference type="PANTHER" id="PTHR33434">
    <property type="entry name" value="DEGV DOMAIN-CONTAINING PROTEIN DR_1986-RELATED"/>
    <property type="match status" value="1"/>
</dbReference>
<dbReference type="GO" id="GO:0008289">
    <property type="term" value="F:lipid binding"/>
    <property type="evidence" value="ECO:0007669"/>
    <property type="project" value="UniProtKB-KW"/>
</dbReference>
<gene>
    <name evidence="2" type="ORF">SAMN02744037_00604</name>
</gene>
<dbReference type="InterPro" id="IPR050270">
    <property type="entry name" value="DegV_domain_contain"/>
</dbReference>
<dbReference type="InterPro" id="IPR043168">
    <property type="entry name" value="DegV_C"/>
</dbReference>
<dbReference type="NCBIfam" id="TIGR00762">
    <property type="entry name" value="DegV"/>
    <property type="match status" value="1"/>
</dbReference>
<evidence type="ECO:0000313" key="2">
    <source>
        <dbReference type="EMBL" id="SHJ68568.1"/>
    </source>
</evidence>
<name>A0A1M6LBL8_9FIRM</name>
<dbReference type="RefSeq" id="WP_072887164.1">
    <property type="nucleotide sequence ID" value="NZ_FRAE01000010.1"/>
</dbReference>
<keyword evidence="3" id="KW-1185">Reference proteome</keyword>